<evidence type="ECO:0000256" key="5">
    <source>
        <dbReference type="ARBA" id="ARBA00022692"/>
    </source>
</evidence>
<evidence type="ECO:0000256" key="8">
    <source>
        <dbReference type="SAM" id="Phobius"/>
    </source>
</evidence>
<dbReference type="SUPFAM" id="SSF103473">
    <property type="entry name" value="MFS general substrate transporter"/>
    <property type="match status" value="1"/>
</dbReference>
<feature type="transmembrane region" description="Helical" evidence="8">
    <location>
        <begin position="214"/>
        <end position="235"/>
    </location>
</feature>
<feature type="transmembrane region" description="Helical" evidence="8">
    <location>
        <begin position="474"/>
        <end position="497"/>
    </location>
</feature>
<evidence type="ECO:0000256" key="1">
    <source>
        <dbReference type="ARBA" id="ARBA00004651"/>
    </source>
</evidence>
<evidence type="ECO:0000256" key="4">
    <source>
        <dbReference type="ARBA" id="ARBA00022475"/>
    </source>
</evidence>
<feature type="transmembrane region" description="Helical" evidence="8">
    <location>
        <begin position="317"/>
        <end position="337"/>
    </location>
</feature>
<sequence length="501" mass="50871">MTDSAATTGSSQASATFCPPQSRIYVLAAAILASSMAFIDGSVLSIATPAIRSNLGATLADAQWISNGYMLFLASLLLLGGAAGDRFGLKRVFTFGIGVFVVASLASAIAPNPQLLIAARAIQGIGAAFMVPSSLAIIAKAYPRDQRGWAIGIWASASSLTTILGPVIGGFVLTAFGEWSWRLVFAINLPLGIGALVLLFSRVPDDPPAGDRKLDVLGGVLITLALGLFAFGLTGDGSQSVPPAGHVALYCGIGLVLLVAFLVWETRSRQPMLPLGLFRNRSFSGANALTFALYFSLAAIGFYLPMTMIAGWGLSPAVAAIASLPLGIALTILSSVAGKLSDVYGPGPLIAGGATLVALAFAGLALTAPLHNVWLAVLPLNALMGIGMGFVVSPLSTAVMTSLSDADSGIASGVNNAVARVAGLLAVALMGSVAALVFNAMMGGAVDGLSFGLPITEALPAEIEAARVAATNGAFAAVAWTTAGLSLVSAIIAWVTLDRRL</sequence>
<comment type="similarity">
    <text evidence="2">Belongs to the major facilitator superfamily. EmrB family.</text>
</comment>
<evidence type="ECO:0000313" key="11">
    <source>
        <dbReference type="Proteomes" id="UP001156140"/>
    </source>
</evidence>
<feature type="transmembrane region" description="Helical" evidence="8">
    <location>
        <begin position="64"/>
        <end position="83"/>
    </location>
</feature>
<feature type="transmembrane region" description="Helical" evidence="8">
    <location>
        <begin position="117"/>
        <end position="139"/>
    </location>
</feature>
<dbReference type="RefSeq" id="WP_281737388.1">
    <property type="nucleotide sequence ID" value="NZ_JAKETQ010000005.1"/>
</dbReference>
<protein>
    <submittedName>
        <fullName evidence="10">DHA2 family efflux MFS transporter permease subunit</fullName>
    </submittedName>
</protein>
<feature type="transmembrane region" description="Helical" evidence="8">
    <location>
        <begin position="151"/>
        <end position="173"/>
    </location>
</feature>
<dbReference type="Proteomes" id="UP001156140">
    <property type="component" value="Unassembled WGS sequence"/>
</dbReference>
<feature type="transmembrane region" description="Helical" evidence="8">
    <location>
        <begin position="349"/>
        <end position="368"/>
    </location>
</feature>
<dbReference type="NCBIfam" id="TIGR00711">
    <property type="entry name" value="efflux_EmrB"/>
    <property type="match status" value="1"/>
</dbReference>
<dbReference type="Gene3D" id="1.20.1250.20">
    <property type="entry name" value="MFS general substrate transporter like domains"/>
    <property type="match status" value="1"/>
</dbReference>
<dbReference type="InterPro" id="IPR020846">
    <property type="entry name" value="MFS_dom"/>
</dbReference>
<feature type="transmembrane region" description="Helical" evidence="8">
    <location>
        <begin position="247"/>
        <end position="264"/>
    </location>
</feature>
<dbReference type="Pfam" id="PF07690">
    <property type="entry name" value="MFS_1"/>
    <property type="match status" value="1"/>
</dbReference>
<keyword evidence="4" id="KW-1003">Cell membrane</keyword>
<keyword evidence="3" id="KW-0813">Transport</keyword>
<evidence type="ECO:0000256" key="7">
    <source>
        <dbReference type="ARBA" id="ARBA00023136"/>
    </source>
</evidence>
<keyword evidence="6 8" id="KW-1133">Transmembrane helix</keyword>
<evidence type="ECO:0000256" key="2">
    <source>
        <dbReference type="ARBA" id="ARBA00008537"/>
    </source>
</evidence>
<dbReference type="GO" id="GO:0005886">
    <property type="term" value="C:plasma membrane"/>
    <property type="evidence" value="ECO:0007669"/>
    <property type="project" value="UniProtKB-SubCell"/>
</dbReference>
<comment type="caution">
    <text evidence="10">The sequence shown here is derived from an EMBL/GenBank/DDBJ whole genome shotgun (WGS) entry which is preliminary data.</text>
</comment>
<dbReference type="InterPro" id="IPR036259">
    <property type="entry name" value="MFS_trans_sf"/>
</dbReference>
<feature type="domain" description="Major facilitator superfamily (MFS) profile" evidence="9">
    <location>
        <begin position="26"/>
        <end position="501"/>
    </location>
</feature>
<dbReference type="PANTHER" id="PTHR42718">
    <property type="entry name" value="MAJOR FACILITATOR SUPERFAMILY MULTIDRUG TRANSPORTER MFSC"/>
    <property type="match status" value="1"/>
</dbReference>
<keyword evidence="5 8" id="KW-0812">Transmembrane</keyword>
<dbReference type="EMBL" id="JALAZD010000005">
    <property type="protein sequence ID" value="MCI0129553.1"/>
    <property type="molecule type" value="Genomic_DNA"/>
</dbReference>
<dbReference type="Gene3D" id="1.20.1720.10">
    <property type="entry name" value="Multidrug resistance protein D"/>
    <property type="match status" value="1"/>
</dbReference>
<dbReference type="AlphaFoldDB" id="A0AA41UDD8"/>
<feature type="transmembrane region" description="Helical" evidence="8">
    <location>
        <begin position="24"/>
        <end position="44"/>
    </location>
</feature>
<feature type="transmembrane region" description="Helical" evidence="8">
    <location>
        <begin position="179"/>
        <end position="202"/>
    </location>
</feature>
<dbReference type="PROSITE" id="PS50850">
    <property type="entry name" value="MFS"/>
    <property type="match status" value="1"/>
</dbReference>
<comment type="subcellular location">
    <subcellularLocation>
        <location evidence="1">Cell membrane</location>
        <topology evidence="1">Multi-pass membrane protein</topology>
    </subcellularLocation>
</comment>
<feature type="transmembrane region" description="Helical" evidence="8">
    <location>
        <begin position="285"/>
        <end position="305"/>
    </location>
</feature>
<feature type="transmembrane region" description="Helical" evidence="8">
    <location>
        <begin position="417"/>
        <end position="441"/>
    </location>
</feature>
<feature type="transmembrane region" description="Helical" evidence="8">
    <location>
        <begin position="92"/>
        <end position="111"/>
    </location>
</feature>
<evidence type="ECO:0000256" key="3">
    <source>
        <dbReference type="ARBA" id="ARBA00022448"/>
    </source>
</evidence>
<dbReference type="CDD" id="cd17321">
    <property type="entry name" value="MFS_MMR_MDR_like"/>
    <property type="match status" value="1"/>
</dbReference>
<name>A0AA41UDD8_9HYPH</name>
<accession>A0AA41UDD8</accession>
<organism evidence="10 11">
    <name type="scientific">Paradevosia shaoguanensis</name>
    <dbReference type="NCBI Taxonomy" id="1335043"/>
    <lineage>
        <taxon>Bacteria</taxon>
        <taxon>Pseudomonadati</taxon>
        <taxon>Pseudomonadota</taxon>
        <taxon>Alphaproteobacteria</taxon>
        <taxon>Hyphomicrobiales</taxon>
        <taxon>Devosiaceae</taxon>
        <taxon>Paradevosia</taxon>
    </lineage>
</organism>
<reference evidence="10" key="1">
    <citation type="submission" date="2022-03" db="EMBL/GenBank/DDBJ databases">
        <title>The complete genome sequence of a Methyloterrigena soli.</title>
        <authorList>
            <person name="Zi Z."/>
        </authorList>
    </citation>
    <scope>NUCLEOTIDE SEQUENCE</scope>
    <source>
        <strain evidence="10">M48</strain>
    </source>
</reference>
<proteinExistence type="inferred from homology"/>
<evidence type="ECO:0000259" key="9">
    <source>
        <dbReference type="PROSITE" id="PS50850"/>
    </source>
</evidence>
<dbReference type="InterPro" id="IPR011701">
    <property type="entry name" value="MFS"/>
</dbReference>
<dbReference type="InterPro" id="IPR004638">
    <property type="entry name" value="EmrB-like"/>
</dbReference>
<evidence type="ECO:0000313" key="10">
    <source>
        <dbReference type="EMBL" id="MCI0129553.1"/>
    </source>
</evidence>
<gene>
    <name evidence="10" type="ORF">ML536_22190</name>
</gene>
<dbReference type="PANTHER" id="PTHR42718:SF9">
    <property type="entry name" value="MAJOR FACILITATOR SUPERFAMILY MULTIDRUG TRANSPORTER MFSC"/>
    <property type="match status" value="1"/>
</dbReference>
<dbReference type="GO" id="GO:0022857">
    <property type="term" value="F:transmembrane transporter activity"/>
    <property type="evidence" value="ECO:0007669"/>
    <property type="project" value="InterPro"/>
</dbReference>
<evidence type="ECO:0000256" key="6">
    <source>
        <dbReference type="ARBA" id="ARBA00022989"/>
    </source>
</evidence>
<keyword evidence="11" id="KW-1185">Reference proteome</keyword>
<keyword evidence="7 8" id="KW-0472">Membrane</keyword>
<feature type="transmembrane region" description="Helical" evidence="8">
    <location>
        <begin position="374"/>
        <end position="396"/>
    </location>
</feature>